<dbReference type="InterPro" id="IPR052531">
    <property type="entry name" value="CarD-like_regulator"/>
</dbReference>
<dbReference type="SUPFAM" id="SSF141259">
    <property type="entry name" value="CarD-like"/>
    <property type="match status" value="1"/>
</dbReference>
<dbReference type="InterPro" id="IPR003711">
    <property type="entry name" value="CarD-like/TRCF_RID"/>
</dbReference>
<reference evidence="2" key="2">
    <citation type="journal article" date="2021" name="PeerJ">
        <title>Extensive microbial diversity within the chicken gut microbiome revealed by metagenomics and culture.</title>
        <authorList>
            <person name="Gilroy R."/>
            <person name="Ravi A."/>
            <person name="Getino M."/>
            <person name="Pursley I."/>
            <person name="Horton D.L."/>
            <person name="Alikhan N.F."/>
            <person name="Baker D."/>
            <person name="Gharbi K."/>
            <person name="Hall N."/>
            <person name="Watson M."/>
            <person name="Adriaenssens E.M."/>
            <person name="Foster-Nyarko E."/>
            <person name="Jarju S."/>
            <person name="Secka A."/>
            <person name="Antonio M."/>
            <person name="Oren A."/>
            <person name="Chaudhuri R.R."/>
            <person name="La Ragione R."/>
            <person name="Hildebrand F."/>
            <person name="Pallen M.J."/>
        </authorList>
    </citation>
    <scope>NUCLEOTIDE SEQUENCE</scope>
    <source>
        <strain evidence="2">14700</strain>
    </source>
</reference>
<reference evidence="2" key="1">
    <citation type="submission" date="2020-10" db="EMBL/GenBank/DDBJ databases">
        <authorList>
            <person name="Gilroy R."/>
        </authorList>
    </citation>
    <scope>NUCLEOTIDE SEQUENCE</scope>
    <source>
        <strain evidence="2">14700</strain>
    </source>
</reference>
<dbReference type="GO" id="GO:0009303">
    <property type="term" value="P:rRNA transcription"/>
    <property type="evidence" value="ECO:0007669"/>
    <property type="project" value="TreeGrafter"/>
</dbReference>
<dbReference type="Pfam" id="PF21095">
    <property type="entry name" value="CarD_C"/>
    <property type="match status" value="1"/>
</dbReference>
<comment type="caution">
    <text evidence="2">The sequence shown here is derived from an EMBL/GenBank/DDBJ whole genome shotgun (WGS) entry which is preliminary data.</text>
</comment>
<dbReference type="Proteomes" id="UP000810292">
    <property type="component" value="Unassembled WGS sequence"/>
</dbReference>
<name>A0A9D9IDP8_9SPIO</name>
<organism evidence="2 3">
    <name type="scientific">Candidatus Ornithospirochaeta stercoravium</name>
    <dbReference type="NCBI Taxonomy" id="2840897"/>
    <lineage>
        <taxon>Bacteria</taxon>
        <taxon>Pseudomonadati</taxon>
        <taxon>Spirochaetota</taxon>
        <taxon>Spirochaetia</taxon>
        <taxon>Spirochaetales</taxon>
        <taxon>Spirochaetaceae</taxon>
        <taxon>Spirochaetaceae incertae sedis</taxon>
        <taxon>Candidatus Ornithospirochaeta</taxon>
    </lineage>
</organism>
<dbReference type="PANTHER" id="PTHR38447">
    <property type="entry name" value="TRANSCRIPTION FACTOR YDEB-RELATED"/>
    <property type="match status" value="1"/>
</dbReference>
<dbReference type="InterPro" id="IPR042215">
    <property type="entry name" value="CarD-like_C"/>
</dbReference>
<dbReference type="SMART" id="SM01058">
    <property type="entry name" value="CarD_TRCF"/>
    <property type="match status" value="1"/>
</dbReference>
<dbReference type="InterPro" id="IPR048792">
    <property type="entry name" value="CarD_C"/>
</dbReference>
<dbReference type="Gene3D" id="1.20.58.1290">
    <property type="entry name" value="CarD-like, C-terminal domain"/>
    <property type="match status" value="1"/>
</dbReference>
<dbReference type="Pfam" id="PF02559">
    <property type="entry name" value="CarD_TRCF_RID"/>
    <property type="match status" value="1"/>
</dbReference>
<gene>
    <name evidence="2" type="ORF">IAA72_08985</name>
</gene>
<evidence type="ECO:0000259" key="1">
    <source>
        <dbReference type="SMART" id="SM01058"/>
    </source>
</evidence>
<feature type="domain" description="CarD-like/TRCF RNAP-interacting" evidence="1">
    <location>
        <begin position="7"/>
        <end position="113"/>
    </location>
</feature>
<dbReference type="InterPro" id="IPR036101">
    <property type="entry name" value="CarD-like/TRCF_RID_sf"/>
</dbReference>
<dbReference type="PANTHER" id="PTHR38447:SF1">
    <property type="entry name" value="RNA POLYMERASE-BINDING TRANSCRIPTION FACTOR CARD"/>
    <property type="match status" value="1"/>
</dbReference>
<dbReference type="EMBL" id="JADIMF010000148">
    <property type="protein sequence ID" value="MBO8469903.1"/>
    <property type="molecule type" value="Genomic_DNA"/>
</dbReference>
<protein>
    <submittedName>
        <fullName evidence="2">CarD family transcriptional regulator</fullName>
    </submittedName>
</protein>
<accession>A0A9D9IDP8</accession>
<evidence type="ECO:0000313" key="3">
    <source>
        <dbReference type="Proteomes" id="UP000810292"/>
    </source>
</evidence>
<proteinExistence type="predicted"/>
<evidence type="ECO:0000313" key="2">
    <source>
        <dbReference type="EMBL" id="MBO8469903.1"/>
    </source>
</evidence>
<dbReference type="AlphaFoldDB" id="A0A9D9IDP8"/>
<dbReference type="Gene3D" id="2.40.10.170">
    <property type="match status" value="1"/>
</dbReference>
<sequence>MSTDNAVFRVGDAVVYPLQGVGSIISCEKRREREYYRIGIAASDMDVLLPVENASALGLRHLATVTEAKKAISSLSEKKETRGLDWKQRLLKNQELMKDGSLASIAIVVNSLYRRSKVKELPVQERKLYDNALSILVDETSSVLGIGTEEIKKKIFAKLEK</sequence>